<dbReference type="PANTHER" id="PTHR43818:SF5">
    <property type="entry name" value="OXIDOREDUCTASE FAMILY PROTEIN"/>
    <property type="match status" value="1"/>
</dbReference>
<dbReference type="Pfam" id="PF01408">
    <property type="entry name" value="GFO_IDH_MocA"/>
    <property type="match status" value="1"/>
</dbReference>
<dbReference type="SUPFAM" id="SSF55347">
    <property type="entry name" value="Glyceraldehyde-3-phosphate dehydrogenase-like, C-terminal domain"/>
    <property type="match status" value="1"/>
</dbReference>
<protein>
    <submittedName>
        <fullName evidence="4">Gfo/Idh/MocA family oxidoreductase</fullName>
    </submittedName>
</protein>
<dbReference type="SUPFAM" id="SSF51735">
    <property type="entry name" value="NAD(P)-binding Rossmann-fold domains"/>
    <property type="match status" value="1"/>
</dbReference>
<dbReference type="InterPro" id="IPR050463">
    <property type="entry name" value="Gfo/Idh/MocA_oxidrdct_glycsds"/>
</dbReference>
<dbReference type="PANTHER" id="PTHR43818">
    <property type="entry name" value="BCDNA.GH03377"/>
    <property type="match status" value="1"/>
</dbReference>
<dbReference type="InterPro" id="IPR055170">
    <property type="entry name" value="GFO_IDH_MocA-like_dom"/>
</dbReference>
<proteinExistence type="predicted"/>
<feature type="chain" id="PRO_5043425491" evidence="1">
    <location>
        <begin position="36"/>
        <end position="430"/>
    </location>
</feature>
<keyword evidence="1" id="KW-0732">Signal</keyword>
<dbReference type="PROSITE" id="PS51318">
    <property type="entry name" value="TAT"/>
    <property type="match status" value="1"/>
</dbReference>
<accession>A0AAU7CLJ1</accession>
<dbReference type="InterPro" id="IPR006311">
    <property type="entry name" value="TAT_signal"/>
</dbReference>
<organism evidence="4">
    <name type="scientific">Singulisphaera sp. Ch08</name>
    <dbReference type="NCBI Taxonomy" id="3120278"/>
    <lineage>
        <taxon>Bacteria</taxon>
        <taxon>Pseudomonadati</taxon>
        <taxon>Planctomycetota</taxon>
        <taxon>Planctomycetia</taxon>
        <taxon>Isosphaerales</taxon>
        <taxon>Isosphaeraceae</taxon>
        <taxon>Singulisphaera</taxon>
    </lineage>
</organism>
<sequence>MRDSHPSRRTFVKQSAAAVAASSAAQFALHTNAHAAGSDIIKVGLVGCGGRGTGAAVQALTADSNVKLVAMADAFENRLEGSLSTLKGSTVADRVDVPPDRQYIGFDAYKNVIDQVDVVLLTTTPHFRPIHMAYAVEKGKHMFVEKPVATDAPGVRSVLQTCEEAKKKNLSVVSGLCWRYYEPRREAMKRVHGGDIGNIVAVQTTYNSGGVWEPVVTRDEVKSDMEYQMRNWYYYTWLSGDHIVEQAVHGIDTMAWALGDEPPIKCWGSGGRQVRTEPKYGNIFDHFSIVYEYPNNVRGYHTCRHWRGSAQQVKDYVLGAKGTCDVFGETSGPRITGEKPWRYRGSKPDMYQSEHNEMFAAIRAGKPINNGEYAARSTLLAIMGRMTCYTGEVITWEQALNSKENLSPAAYVWGDAPQHPIARPGVTKFV</sequence>
<dbReference type="EMBL" id="CP155447">
    <property type="protein sequence ID" value="XBH05958.1"/>
    <property type="molecule type" value="Genomic_DNA"/>
</dbReference>
<gene>
    <name evidence="4" type="ORF">V5E97_07975</name>
</gene>
<dbReference type="Pfam" id="PF22725">
    <property type="entry name" value="GFO_IDH_MocA_C3"/>
    <property type="match status" value="1"/>
</dbReference>
<dbReference type="InterPro" id="IPR000683">
    <property type="entry name" value="Gfo/Idh/MocA-like_OxRdtase_N"/>
</dbReference>
<feature type="signal peptide" evidence="1">
    <location>
        <begin position="1"/>
        <end position="35"/>
    </location>
</feature>
<dbReference type="InterPro" id="IPR036291">
    <property type="entry name" value="NAD(P)-bd_dom_sf"/>
</dbReference>
<evidence type="ECO:0000259" key="2">
    <source>
        <dbReference type="Pfam" id="PF01408"/>
    </source>
</evidence>
<feature type="domain" description="Gfo/Idh/MocA-like oxidoreductase N-terminal" evidence="2">
    <location>
        <begin position="41"/>
        <end position="170"/>
    </location>
</feature>
<dbReference type="Gene3D" id="3.30.360.10">
    <property type="entry name" value="Dihydrodipicolinate Reductase, domain 2"/>
    <property type="match status" value="1"/>
</dbReference>
<dbReference type="Gene3D" id="3.40.50.720">
    <property type="entry name" value="NAD(P)-binding Rossmann-like Domain"/>
    <property type="match status" value="1"/>
</dbReference>
<evidence type="ECO:0000313" key="4">
    <source>
        <dbReference type="EMBL" id="XBH05958.1"/>
    </source>
</evidence>
<evidence type="ECO:0000259" key="3">
    <source>
        <dbReference type="Pfam" id="PF22725"/>
    </source>
</evidence>
<evidence type="ECO:0000256" key="1">
    <source>
        <dbReference type="SAM" id="SignalP"/>
    </source>
</evidence>
<dbReference type="AlphaFoldDB" id="A0AAU7CLJ1"/>
<dbReference type="RefSeq" id="WP_406698810.1">
    <property type="nucleotide sequence ID" value="NZ_CP155447.1"/>
</dbReference>
<reference evidence="4" key="1">
    <citation type="submission" date="2024-05" db="EMBL/GenBank/DDBJ databases">
        <title>Planctomycetes of the genus Singulisphaera possess chitinolytic capabilities.</title>
        <authorList>
            <person name="Ivanova A."/>
        </authorList>
    </citation>
    <scope>NUCLEOTIDE SEQUENCE</scope>
    <source>
        <strain evidence="4">Ch08T</strain>
    </source>
</reference>
<dbReference type="GO" id="GO:0000166">
    <property type="term" value="F:nucleotide binding"/>
    <property type="evidence" value="ECO:0007669"/>
    <property type="project" value="InterPro"/>
</dbReference>
<name>A0AAU7CLJ1_9BACT</name>
<feature type="domain" description="GFO/IDH/MocA-like oxidoreductase" evidence="3">
    <location>
        <begin position="185"/>
        <end position="323"/>
    </location>
</feature>